<dbReference type="Proteomes" id="UP001501166">
    <property type="component" value="Unassembled WGS sequence"/>
</dbReference>
<reference evidence="14" key="1">
    <citation type="journal article" date="2019" name="Int. J. Syst. Evol. Microbiol.">
        <title>The Global Catalogue of Microorganisms (GCM) 10K type strain sequencing project: providing services to taxonomists for standard genome sequencing and annotation.</title>
        <authorList>
            <consortium name="The Broad Institute Genomics Platform"/>
            <consortium name="The Broad Institute Genome Sequencing Center for Infectious Disease"/>
            <person name="Wu L."/>
            <person name="Ma J."/>
        </authorList>
    </citation>
    <scope>NUCLEOTIDE SEQUENCE [LARGE SCALE GENOMIC DNA]</scope>
    <source>
        <strain evidence="14">JCM 12662</strain>
    </source>
</reference>
<dbReference type="Gene3D" id="3.40.1190.20">
    <property type="match status" value="1"/>
</dbReference>
<dbReference type="GO" id="GO:0016301">
    <property type="term" value="F:kinase activity"/>
    <property type="evidence" value="ECO:0007669"/>
    <property type="project" value="UniProtKB-KW"/>
</dbReference>
<comment type="similarity">
    <text evidence="4">Belongs to the ThiD family.</text>
</comment>
<comment type="pathway">
    <text evidence="9">Cofactor biosynthesis; thiamine diphosphate biosynthesis; 4-amino-2-methyl-5-diphosphomethylpyrimidine from 5-amino-1-(5-phospho-D-ribosyl)imidazole: step 2/3.</text>
</comment>
<evidence type="ECO:0000256" key="6">
    <source>
        <dbReference type="ARBA" id="ARBA00012963"/>
    </source>
</evidence>
<evidence type="ECO:0000256" key="8">
    <source>
        <dbReference type="ARBA" id="ARBA00022977"/>
    </source>
</evidence>
<dbReference type="NCBIfam" id="TIGR00097">
    <property type="entry name" value="HMP-P_kinase"/>
    <property type="match status" value="1"/>
</dbReference>
<dbReference type="InterPro" id="IPR004399">
    <property type="entry name" value="HMP/HMP-P_kinase_dom"/>
</dbReference>
<dbReference type="SUPFAM" id="SSF53613">
    <property type="entry name" value="Ribokinase-like"/>
    <property type="match status" value="1"/>
</dbReference>
<dbReference type="EC" id="2.7.1.49" evidence="5"/>
<gene>
    <name evidence="13" type="primary">thiD</name>
    <name evidence="13" type="ORF">GCM10008932_18530</name>
</gene>
<evidence type="ECO:0000256" key="9">
    <source>
        <dbReference type="ARBA" id="ARBA00037917"/>
    </source>
</evidence>
<proteinExistence type="inferred from homology"/>
<dbReference type="Pfam" id="PF08543">
    <property type="entry name" value="Phos_pyr_kin"/>
    <property type="match status" value="1"/>
</dbReference>
<comment type="catalytic activity">
    <reaction evidence="1">
        <text>4-amino-5-hydroxymethyl-2-methylpyrimidine + ATP = 4-amino-2-methyl-5-(phosphooxymethyl)pyrimidine + ADP + H(+)</text>
        <dbReference type="Rhea" id="RHEA:23096"/>
        <dbReference type="ChEBI" id="CHEBI:15378"/>
        <dbReference type="ChEBI" id="CHEBI:16892"/>
        <dbReference type="ChEBI" id="CHEBI:30616"/>
        <dbReference type="ChEBI" id="CHEBI:58354"/>
        <dbReference type="ChEBI" id="CHEBI:456216"/>
        <dbReference type="EC" id="2.7.1.49"/>
    </reaction>
</comment>
<evidence type="ECO:0000313" key="14">
    <source>
        <dbReference type="Proteomes" id="UP001501166"/>
    </source>
</evidence>
<keyword evidence="13" id="KW-0418">Kinase</keyword>
<evidence type="ECO:0000256" key="1">
    <source>
        <dbReference type="ARBA" id="ARBA00000151"/>
    </source>
</evidence>
<evidence type="ECO:0000256" key="5">
    <source>
        <dbReference type="ARBA" id="ARBA00012135"/>
    </source>
</evidence>
<feature type="domain" description="Pyridoxamine kinase/Phosphomethylpyrimidine kinase" evidence="12">
    <location>
        <begin position="16"/>
        <end position="262"/>
    </location>
</feature>
<dbReference type="EC" id="2.7.4.7" evidence="6"/>
<name>A0ABP3HEL7_9LACT</name>
<evidence type="ECO:0000259" key="12">
    <source>
        <dbReference type="Pfam" id="PF08543"/>
    </source>
</evidence>
<dbReference type="InterPro" id="IPR013749">
    <property type="entry name" value="PM/HMP-P_kinase-1"/>
</dbReference>
<comment type="pathway">
    <text evidence="3">Cofactor biosynthesis; thiamine diphosphate biosynthesis; 4-amino-2-methyl-5-diphosphomethylpyrimidine from 5-amino-1-(5-phospho-D-ribosyl)imidazole: step 3/3.</text>
</comment>
<keyword evidence="8" id="KW-0784">Thiamine biosynthesis</keyword>
<dbReference type="PANTHER" id="PTHR20858:SF17">
    <property type="entry name" value="HYDROXYMETHYLPYRIMIDINE_PHOSPHOMETHYLPYRIMIDINE KINASE THI20-RELATED"/>
    <property type="match status" value="1"/>
</dbReference>
<evidence type="ECO:0000256" key="10">
    <source>
        <dbReference type="ARBA" id="ARBA00042102"/>
    </source>
</evidence>
<dbReference type="EMBL" id="BAAACW010000117">
    <property type="protein sequence ID" value="GAA0366726.1"/>
    <property type="molecule type" value="Genomic_DNA"/>
</dbReference>
<evidence type="ECO:0000256" key="3">
    <source>
        <dbReference type="ARBA" id="ARBA00004769"/>
    </source>
</evidence>
<keyword evidence="13" id="KW-0808">Transferase</keyword>
<comment type="caution">
    <text evidence="13">The sequence shown here is derived from an EMBL/GenBank/DDBJ whole genome shotgun (WGS) entry which is preliminary data.</text>
</comment>
<dbReference type="CDD" id="cd01169">
    <property type="entry name" value="HMPP_kinase"/>
    <property type="match status" value="1"/>
</dbReference>
<evidence type="ECO:0000256" key="11">
    <source>
        <dbReference type="ARBA" id="ARBA00043176"/>
    </source>
</evidence>
<sequence>MNMSKVKEVLTIAGSDSGGGAGIQADLKTFQERDVFGMSIITAVTAQNTLGVQDVHPVPLDMVRAQWDSLFSDFNIAAIKTGMLVNGEYMSLLASLYREYTHIPLIIDPVMIAKGGHSLMAEESVTIMREELMPLATVVTPNIPEAEALTGLTIEIKDDMKEAAYQLKRLGSKNVVIKGGHSFDEEKAEDFLLLEDGRELWLSSERIPTKDTHGTGCTFAACIAAELAKDSNVEKALRVAKDFIQAAIKHGLDIGNGHGPTNHWAYRKEGL</sequence>
<evidence type="ECO:0000256" key="7">
    <source>
        <dbReference type="ARBA" id="ARBA00019161"/>
    </source>
</evidence>
<evidence type="ECO:0000256" key="2">
    <source>
        <dbReference type="ARBA" id="ARBA00000565"/>
    </source>
</evidence>
<keyword evidence="14" id="KW-1185">Reference proteome</keyword>
<protein>
    <recommendedName>
        <fullName evidence="7">Hydroxymethylpyrimidine/phosphomethylpyrimidine kinase</fullName>
        <ecNumber evidence="5">2.7.1.49</ecNumber>
        <ecNumber evidence="6">2.7.4.7</ecNumber>
    </recommendedName>
    <alternativeName>
        <fullName evidence="10">Hydroxymethylpyrimidine kinase</fullName>
    </alternativeName>
    <alternativeName>
        <fullName evidence="11">Hydroxymethylpyrimidine phosphate kinase</fullName>
    </alternativeName>
</protein>
<organism evidence="13 14">
    <name type="scientific">Alkalibacterium iburiense</name>
    <dbReference type="NCBI Taxonomy" id="290589"/>
    <lineage>
        <taxon>Bacteria</taxon>
        <taxon>Bacillati</taxon>
        <taxon>Bacillota</taxon>
        <taxon>Bacilli</taxon>
        <taxon>Lactobacillales</taxon>
        <taxon>Carnobacteriaceae</taxon>
        <taxon>Alkalibacterium</taxon>
    </lineage>
</organism>
<evidence type="ECO:0000313" key="13">
    <source>
        <dbReference type="EMBL" id="GAA0366726.1"/>
    </source>
</evidence>
<evidence type="ECO:0000256" key="4">
    <source>
        <dbReference type="ARBA" id="ARBA00009879"/>
    </source>
</evidence>
<comment type="catalytic activity">
    <reaction evidence="2">
        <text>4-amino-2-methyl-5-(phosphooxymethyl)pyrimidine + ATP = 4-amino-2-methyl-5-(diphosphooxymethyl)pyrimidine + ADP</text>
        <dbReference type="Rhea" id="RHEA:19893"/>
        <dbReference type="ChEBI" id="CHEBI:30616"/>
        <dbReference type="ChEBI" id="CHEBI:57841"/>
        <dbReference type="ChEBI" id="CHEBI:58354"/>
        <dbReference type="ChEBI" id="CHEBI:456216"/>
        <dbReference type="EC" id="2.7.4.7"/>
    </reaction>
</comment>
<dbReference type="InterPro" id="IPR029056">
    <property type="entry name" value="Ribokinase-like"/>
</dbReference>
<dbReference type="PANTHER" id="PTHR20858">
    <property type="entry name" value="PHOSPHOMETHYLPYRIMIDINE KINASE"/>
    <property type="match status" value="1"/>
</dbReference>
<accession>A0ABP3HEL7</accession>